<gene>
    <name evidence="1" type="ORF">KI387_038312</name>
</gene>
<reference evidence="1 2" key="1">
    <citation type="journal article" date="2021" name="Nat. Plants">
        <title>The Taxus genome provides insights into paclitaxel biosynthesis.</title>
        <authorList>
            <person name="Xiong X."/>
            <person name="Gou J."/>
            <person name="Liao Q."/>
            <person name="Li Y."/>
            <person name="Zhou Q."/>
            <person name="Bi G."/>
            <person name="Li C."/>
            <person name="Du R."/>
            <person name="Wang X."/>
            <person name="Sun T."/>
            <person name="Guo L."/>
            <person name="Liang H."/>
            <person name="Lu P."/>
            <person name="Wu Y."/>
            <person name="Zhang Z."/>
            <person name="Ro D.K."/>
            <person name="Shang Y."/>
            <person name="Huang S."/>
            <person name="Yan J."/>
        </authorList>
    </citation>
    <scope>NUCLEOTIDE SEQUENCE [LARGE SCALE GENOMIC DNA]</scope>
    <source>
        <strain evidence="1">Ta-2019</strain>
    </source>
</reference>
<protein>
    <submittedName>
        <fullName evidence="1">Uncharacterized protein</fullName>
    </submittedName>
</protein>
<sequence length="73" mass="8343">EFEFKVVVKPGKNNWGLDHLSRIDSGEDAQSIKEIMLDVQLFRLRCMPSELEDIVVFLKEGVAPEGIKALERK</sequence>
<accession>A0AA38CBZ7</accession>
<evidence type="ECO:0000313" key="1">
    <source>
        <dbReference type="EMBL" id="KAH9294724.1"/>
    </source>
</evidence>
<organism evidence="1 2">
    <name type="scientific">Taxus chinensis</name>
    <name type="common">Chinese yew</name>
    <name type="synonym">Taxus wallichiana var. chinensis</name>
    <dbReference type="NCBI Taxonomy" id="29808"/>
    <lineage>
        <taxon>Eukaryota</taxon>
        <taxon>Viridiplantae</taxon>
        <taxon>Streptophyta</taxon>
        <taxon>Embryophyta</taxon>
        <taxon>Tracheophyta</taxon>
        <taxon>Spermatophyta</taxon>
        <taxon>Pinopsida</taxon>
        <taxon>Pinidae</taxon>
        <taxon>Conifers II</taxon>
        <taxon>Cupressales</taxon>
        <taxon>Taxaceae</taxon>
        <taxon>Taxus</taxon>
    </lineage>
</organism>
<comment type="caution">
    <text evidence="1">The sequence shown here is derived from an EMBL/GenBank/DDBJ whole genome shotgun (WGS) entry which is preliminary data.</text>
</comment>
<name>A0AA38CBZ7_TAXCH</name>
<proteinExistence type="predicted"/>
<dbReference type="AlphaFoldDB" id="A0AA38CBZ7"/>
<feature type="non-terminal residue" evidence="1">
    <location>
        <position position="73"/>
    </location>
</feature>
<dbReference type="Proteomes" id="UP000824469">
    <property type="component" value="Unassembled WGS sequence"/>
</dbReference>
<keyword evidence="2" id="KW-1185">Reference proteome</keyword>
<feature type="non-terminal residue" evidence="1">
    <location>
        <position position="1"/>
    </location>
</feature>
<dbReference type="EMBL" id="JAHRHJ020000011">
    <property type="protein sequence ID" value="KAH9294724.1"/>
    <property type="molecule type" value="Genomic_DNA"/>
</dbReference>
<evidence type="ECO:0000313" key="2">
    <source>
        <dbReference type="Proteomes" id="UP000824469"/>
    </source>
</evidence>